<organism evidence="11 12">
    <name type="scientific">Coemansia interrupta</name>
    <dbReference type="NCBI Taxonomy" id="1126814"/>
    <lineage>
        <taxon>Eukaryota</taxon>
        <taxon>Fungi</taxon>
        <taxon>Fungi incertae sedis</taxon>
        <taxon>Zoopagomycota</taxon>
        <taxon>Kickxellomycotina</taxon>
        <taxon>Kickxellomycetes</taxon>
        <taxon>Kickxellales</taxon>
        <taxon>Kickxellaceae</taxon>
        <taxon>Coemansia</taxon>
    </lineage>
</organism>
<dbReference type="Pfam" id="PF04408">
    <property type="entry name" value="WHD_HA2"/>
    <property type="match status" value="1"/>
</dbReference>
<evidence type="ECO:0000313" key="11">
    <source>
        <dbReference type="EMBL" id="KAJ2788145.1"/>
    </source>
</evidence>
<evidence type="ECO:0000256" key="1">
    <source>
        <dbReference type="ARBA" id="ARBA00008792"/>
    </source>
</evidence>
<dbReference type="GO" id="GO:0016787">
    <property type="term" value="F:hydrolase activity"/>
    <property type="evidence" value="ECO:0007669"/>
    <property type="project" value="UniProtKB-KW"/>
</dbReference>
<evidence type="ECO:0000256" key="8">
    <source>
        <dbReference type="SAM" id="MobiDB-lite"/>
    </source>
</evidence>
<comment type="similarity">
    <text evidence="1">Belongs to the DEAD box helicase family. DEAH subfamily.</text>
</comment>
<dbReference type="EMBL" id="JANBUM010000004">
    <property type="protein sequence ID" value="KAJ2788145.1"/>
    <property type="molecule type" value="Genomic_DNA"/>
</dbReference>
<dbReference type="PROSITE" id="PS51192">
    <property type="entry name" value="HELICASE_ATP_BIND_1"/>
    <property type="match status" value="1"/>
</dbReference>
<evidence type="ECO:0000256" key="3">
    <source>
        <dbReference type="ARBA" id="ARBA00022741"/>
    </source>
</evidence>
<dbReference type="Pfam" id="PF00271">
    <property type="entry name" value="Helicase_C"/>
    <property type="match status" value="1"/>
</dbReference>
<comment type="caution">
    <text evidence="11">The sequence shown here is derived from an EMBL/GenBank/DDBJ whole genome shotgun (WGS) entry which is preliminary data.</text>
</comment>
<dbReference type="Pfam" id="PF00270">
    <property type="entry name" value="DEAD"/>
    <property type="match status" value="1"/>
</dbReference>
<keyword evidence="12" id="KW-1185">Reference proteome</keyword>
<dbReference type="SMART" id="SM00487">
    <property type="entry name" value="DEXDc"/>
    <property type="match status" value="1"/>
</dbReference>
<dbReference type="Gene3D" id="3.40.50.300">
    <property type="entry name" value="P-loop containing nucleotide triphosphate hydrolases"/>
    <property type="match status" value="2"/>
</dbReference>
<feature type="region of interest" description="Disordered" evidence="8">
    <location>
        <begin position="102"/>
        <end position="155"/>
    </location>
</feature>
<reference evidence="11" key="1">
    <citation type="submission" date="2022-07" db="EMBL/GenBank/DDBJ databases">
        <title>Phylogenomic reconstructions and comparative analyses of Kickxellomycotina fungi.</title>
        <authorList>
            <person name="Reynolds N.K."/>
            <person name="Stajich J.E."/>
            <person name="Barry K."/>
            <person name="Grigoriev I.V."/>
            <person name="Crous P."/>
            <person name="Smith M.E."/>
        </authorList>
    </citation>
    <scope>NUCLEOTIDE SEQUENCE</scope>
    <source>
        <strain evidence="11">BCRC 34489</strain>
    </source>
</reference>
<dbReference type="InterPro" id="IPR001650">
    <property type="entry name" value="Helicase_C-like"/>
</dbReference>
<evidence type="ECO:0000256" key="5">
    <source>
        <dbReference type="ARBA" id="ARBA00022806"/>
    </source>
</evidence>
<keyword evidence="3" id="KW-0547">Nucleotide-binding</keyword>
<feature type="compositionally biased region" description="Low complexity" evidence="8">
    <location>
        <begin position="137"/>
        <end position="155"/>
    </location>
</feature>
<dbReference type="SUPFAM" id="SSF52540">
    <property type="entry name" value="P-loop containing nucleoside triphosphate hydrolases"/>
    <property type="match status" value="1"/>
</dbReference>
<dbReference type="FunFam" id="3.40.50.300:FF:000637">
    <property type="entry name" value="ATP-dependent RNA helicase DHX37/DHR1"/>
    <property type="match status" value="1"/>
</dbReference>
<dbReference type="EC" id="3.6.4.13" evidence="2"/>
<dbReference type="Proteomes" id="UP001140172">
    <property type="component" value="Unassembled WGS sequence"/>
</dbReference>
<feature type="domain" description="Helicase ATP-binding" evidence="9">
    <location>
        <begin position="228"/>
        <end position="406"/>
    </location>
</feature>
<feature type="region of interest" description="Disordered" evidence="8">
    <location>
        <begin position="471"/>
        <end position="537"/>
    </location>
</feature>
<evidence type="ECO:0000256" key="6">
    <source>
        <dbReference type="ARBA" id="ARBA00022840"/>
    </source>
</evidence>
<comment type="catalytic activity">
    <reaction evidence="7">
        <text>ATP + H2O = ADP + phosphate + H(+)</text>
        <dbReference type="Rhea" id="RHEA:13065"/>
        <dbReference type="ChEBI" id="CHEBI:15377"/>
        <dbReference type="ChEBI" id="CHEBI:15378"/>
        <dbReference type="ChEBI" id="CHEBI:30616"/>
        <dbReference type="ChEBI" id="CHEBI:43474"/>
        <dbReference type="ChEBI" id="CHEBI:456216"/>
        <dbReference type="EC" id="3.6.4.13"/>
    </reaction>
</comment>
<keyword evidence="4 11" id="KW-0378">Hydrolase</keyword>
<dbReference type="GO" id="GO:0003724">
    <property type="term" value="F:RNA helicase activity"/>
    <property type="evidence" value="ECO:0007669"/>
    <property type="project" value="UniProtKB-EC"/>
</dbReference>
<dbReference type="InterPro" id="IPR007502">
    <property type="entry name" value="Helicase-assoc_dom"/>
</dbReference>
<dbReference type="PANTHER" id="PTHR18934">
    <property type="entry name" value="ATP-DEPENDENT RNA HELICASE"/>
    <property type="match status" value="1"/>
</dbReference>
<feature type="compositionally biased region" description="Acidic residues" evidence="8">
    <location>
        <begin position="488"/>
        <end position="498"/>
    </location>
</feature>
<dbReference type="InterPro" id="IPR048333">
    <property type="entry name" value="HA2_WH"/>
</dbReference>
<dbReference type="InterPro" id="IPR027417">
    <property type="entry name" value="P-loop_NTPase"/>
</dbReference>
<keyword evidence="5 11" id="KW-0347">Helicase</keyword>
<dbReference type="CDD" id="cd18791">
    <property type="entry name" value="SF2_C_RHA"/>
    <property type="match status" value="1"/>
</dbReference>
<protein>
    <recommendedName>
        <fullName evidence="2">RNA helicase</fullName>
        <ecNumber evidence="2">3.6.4.13</ecNumber>
    </recommendedName>
</protein>
<dbReference type="GO" id="GO:1990904">
    <property type="term" value="C:ribonucleoprotein complex"/>
    <property type="evidence" value="ECO:0007669"/>
    <property type="project" value="UniProtKB-ARBA"/>
</dbReference>
<dbReference type="GO" id="GO:0005524">
    <property type="term" value="F:ATP binding"/>
    <property type="evidence" value="ECO:0007669"/>
    <property type="project" value="UniProtKB-KW"/>
</dbReference>
<dbReference type="GO" id="GO:0000462">
    <property type="term" value="P:maturation of SSU-rRNA from tricistronic rRNA transcript (SSU-rRNA, 5.8S rRNA, LSU-rRNA)"/>
    <property type="evidence" value="ECO:0007669"/>
    <property type="project" value="TreeGrafter"/>
</dbReference>
<dbReference type="GO" id="GO:0005730">
    <property type="term" value="C:nucleolus"/>
    <property type="evidence" value="ECO:0007669"/>
    <property type="project" value="TreeGrafter"/>
</dbReference>
<dbReference type="CDD" id="cd17982">
    <property type="entry name" value="DEXHc_DHX37"/>
    <property type="match status" value="1"/>
</dbReference>
<evidence type="ECO:0000256" key="4">
    <source>
        <dbReference type="ARBA" id="ARBA00022801"/>
    </source>
</evidence>
<dbReference type="PROSITE" id="PS00690">
    <property type="entry name" value="DEAH_ATP_HELICASE"/>
    <property type="match status" value="1"/>
</dbReference>
<dbReference type="GO" id="GO:0003723">
    <property type="term" value="F:RNA binding"/>
    <property type="evidence" value="ECO:0007669"/>
    <property type="project" value="TreeGrafter"/>
</dbReference>
<evidence type="ECO:0000256" key="2">
    <source>
        <dbReference type="ARBA" id="ARBA00012552"/>
    </source>
</evidence>
<dbReference type="PANTHER" id="PTHR18934:SF99">
    <property type="entry name" value="ATP-DEPENDENT RNA HELICASE DHX37-RELATED"/>
    <property type="match status" value="1"/>
</dbReference>
<dbReference type="InterPro" id="IPR014001">
    <property type="entry name" value="Helicase_ATP-bd"/>
</dbReference>
<feature type="domain" description="Helicase C-terminal" evidence="10">
    <location>
        <begin position="518"/>
        <end position="689"/>
    </location>
</feature>
<dbReference type="OrthoDB" id="10253254at2759"/>
<proteinExistence type="inferred from homology"/>
<gene>
    <name evidence="11" type="primary">ECM16</name>
    <name evidence="11" type="ORF">GGI15_000166</name>
</gene>
<dbReference type="InterPro" id="IPR011545">
    <property type="entry name" value="DEAD/DEAH_box_helicase_dom"/>
</dbReference>
<dbReference type="Pfam" id="PF21010">
    <property type="entry name" value="HA2_C"/>
    <property type="match status" value="1"/>
</dbReference>
<evidence type="ECO:0000256" key="7">
    <source>
        <dbReference type="ARBA" id="ARBA00047984"/>
    </source>
</evidence>
<dbReference type="SMART" id="SM00847">
    <property type="entry name" value="HA2"/>
    <property type="match status" value="1"/>
</dbReference>
<evidence type="ECO:0000259" key="9">
    <source>
        <dbReference type="PROSITE" id="PS51192"/>
    </source>
</evidence>
<dbReference type="Pfam" id="PF07717">
    <property type="entry name" value="OB_NTP_bind"/>
    <property type="match status" value="1"/>
</dbReference>
<evidence type="ECO:0000313" key="12">
    <source>
        <dbReference type="Proteomes" id="UP001140172"/>
    </source>
</evidence>
<dbReference type="InterPro" id="IPR002464">
    <property type="entry name" value="DNA/RNA_helicase_DEAH_CS"/>
</dbReference>
<keyword evidence="6" id="KW-0067">ATP-binding</keyword>
<evidence type="ECO:0000259" key="10">
    <source>
        <dbReference type="PROSITE" id="PS51194"/>
    </source>
</evidence>
<feature type="compositionally biased region" description="Acidic residues" evidence="8">
    <location>
        <begin position="506"/>
        <end position="537"/>
    </location>
</feature>
<name>A0A9W8LMM7_9FUNG</name>
<sequence>MGTNKTKKDKRFEKYVEKQVKKEERAQLFEKLSKSTYHSTLLRSTKTLGRRTETQKEKLVRAATEERLGMARTDASVRLYVSERDADAVGSGEGQFVRVAADAAQQQGTGGKRKRKKSKGKSKAKDAEDAEAEDEQQQQQQQQQQGEVAAPVEPVEPVDPVAAAESLRRRLDAVVAGSALASTTVVRRKRQKKGRVLAQLGLVEQQSSDEIQQQRSRLPVYGEEQQIMEAIGANPVVVLSGETGSGKTTQVPQFLVEAGYGDPASENPGMVGITQPRRVAALSMAHRVAQELGSLGSAVAHQVRFDTTVDSATRVKFMTEGVLLRELAGDLLLTKYSALVVDEAHERSLNTDILLGVLSRVVRLRERLAAEQPGVHRRLRLIIMSATLRVDDFVKNSRLFRDPPPVIKVEARQHAVRVHFSRRTPAPGQHLAEAVRKVGRIHRRLPAGGILVFLTGQAEITHVCKRLREEFGQPGDEPAAGGGGGGVEADDAEDEDVDLGAGDFAAADDDDFAMGSSDEDEDDDEDGEPVIVGGDDDAEGRRLLLGESLRGGGDGAAGRLHVLPLYSLLPAAQQLRVFAAPPAGARLCVVATNVAETSITIPGIRYVVDAGLAKEKTYDAQTQVQRFTVRWTSQASANQRMGRAGRTGPGHCYRLFSSAVFNDAFARFSEPEIARMPLEGVVLQMKAMGLDAVANFPFPTPPDRRALRRAEQLLAWLGAVDGEGRATALGRLMSVFPVAPRFARMLVAARQGGCLPYVVAVVAALSVGDPFVRDHALADADVEAEDDAETRNLDSAALAERERRRGLRKRYWAAQARLAGARPTSDVLMWLTAVGAYEYDGATQAAADAHFLRPKAMREIAQLRAQLMHLVHVHCPDTPAAAAEGPLRPPSAQQQTLIRQIVLAGFVDQVAVRADLAGASGDVAEQRPGLQATAYVTMWGSEPVFIHPESVVYRGAGRAAQQMPHAVVYGELQRTSRLWARVVTAVDPAWLATVARPLCTFGNPLPYPLPQYNDARDHMVCHVEPRFGPRSWPLPSVKVEQTRVGMRWQITKVIG</sequence>
<dbReference type="InterPro" id="IPR011709">
    <property type="entry name" value="DEAD-box_helicase_OB_fold"/>
</dbReference>
<dbReference type="Gene3D" id="1.20.120.1080">
    <property type="match status" value="1"/>
</dbReference>
<feature type="compositionally biased region" description="Basic residues" evidence="8">
    <location>
        <begin position="111"/>
        <end position="122"/>
    </location>
</feature>
<dbReference type="SMART" id="SM00490">
    <property type="entry name" value="HELICc"/>
    <property type="match status" value="1"/>
</dbReference>
<dbReference type="PROSITE" id="PS51194">
    <property type="entry name" value="HELICASE_CTER"/>
    <property type="match status" value="1"/>
</dbReference>
<dbReference type="AlphaFoldDB" id="A0A9W8LMM7"/>
<accession>A0A9W8LMM7</accession>